<dbReference type="RefSeq" id="WP_021620982.1">
    <property type="nucleotide sequence ID" value="NZ_CABKST010000111.1"/>
</dbReference>
<reference evidence="1 2" key="1">
    <citation type="submission" date="2020-04" db="EMBL/GenBank/DDBJ databases">
        <authorList>
            <person name="Hitch T.C.A."/>
            <person name="Wylensek D."/>
            <person name="Clavel T."/>
        </authorList>
    </citation>
    <scope>NUCLEOTIDE SEQUENCE [LARGE SCALE GENOMIC DNA]</scope>
    <source>
        <strain evidence="1 2">WB01_D5_05</strain>
    </source>
</reference>
<gene>
    <name evidence="1" type="ORF">HF838_24325</name>
</gene>
<name>A0A848CUQ3_ANEAE</name>
<evidence type="ECO:0000313" key="2">
    <source>
        <dbReference type="Proteomes" id="UP000561326"/>
    </source>
</evidence>
<comment type="caution">
    <text evidence="1">The sequence shown here is derived from an EMBL/GenBank/DDBJ whole genome shotgun (WGS) entry which is preliminary data.</text>
</comment>
<dbReference type="Proteomes" id="UP000561326">
    <property type="component" value="Unassembled WGS sequence"/>
</dbReference>
<organism evidence="1 2">
    <name type="scientific">Aneurinibacillus aneurinilyticus</name>
    <name type="common">Bacillus aneurinolyticus</name>
    <dbReference type="NCBI Taxonomy" id="1391"/>
    <lineage>
        <taxon>Bacteria</taxon>
        <taxon>Bacillati</taxon>
        <taxon>Bacillota</taxon>
        <taxon>Bacilli</taxon>
        <taxon>Bacillales</taxon>
        <taxon>Paenibacillaceae</taxon>
        <taxon>Aneurinibacillus group</taxon>
        <taxon>Aneurinibacillus</taxon>
    </lineage>
</organism>
<dbReference type="AlphaFoldDB" id="A0A848CUQ3"/>
<evidence type="ECO:0000313" key="1">
    <source>
        <dbReference type="EMBL" id="NMF01325.1"/>
    </source>
</evidence>
<proteinExistence type="predicted"/>
<sequence length="47" mass="5520">MFGTVQTWFIVEISSMTHDFSLQGGSLPFFASTIEKEQFHLWRTMHL</sequence>
<protein>
    <submittedName>
        <fullName evidence="1">Uncharacterized protein</fullName>
    </submittedName>
</protein>
<dbReference type="GeneID" id="92842252"/>
<dbReference type="EMBL" id="JABAGO010000080">
    <property type="protein sequence ID" value="NMF01325.1"/>
    <property type="molecule type" value="Genomic_DNA"/>
</dbReference>
<accession>A0A848CUQ3</accession>